<dbReference type="Proteomes" id="UP000192247">
    <property type="component" value="Unassembled WGS sequence"/>
</dbReference>
<comment type="caution">
    <text evidence="6">The sequence shown here is derived from an EMBL/GenBank/DDBJ whole genome shotgun (WGS) entry which is preliminary data.</text>
</comment>
<dbReference type="InterPro" id="IPR029034">
    <property type="entry name" value="Cystine-knot_cytokine"/>
</dbReference>
<keyword evidence="7" id="KW-1185">Reference proteome</keyword>
<feature type="region of interest" description="Disordered" evidence="4">
    <location>
        <begin position="345"/>
        <end position="368"/>
    </location>
</feature>
<dbReference type="SUPFAM" id="SSF57501">
    <property type="entry name" value="Cystine-knot cytokines"/>
    <property type="match status" value="1"/>
</dbReference>
<feature type="compositionally biased region" description="Polar residues" evidence="4">
    <location>
        <begin position="348"/>
        <end position="358"/>
    </location>
</feature>
<dbReference type="InParanoid" id="A0A1V9XHR2"/>
<dbReference type="AlphaFoldDB" id="A0A1V9XHR2"/>
<dbReference type="InterPro" id="IPR052444">
    <property type="entry name" value="Spz/Toll_ligand-like"/>
</dbReference>
<feature type="region of interest" description="Disordered" evidence="4">
    <location>
        <begin position="441"/>
        <end position="466"/>
    </location>
</feature>
<keyword evidence="2" id="KW-1015">Disulfide bond</keyword>
<name>A0A1V9XHR2_9ACAR</name>
<dbReference type="GO" id="GO:0005121">
    <property type="term" value="F:Toll binding"/>
    <property type="evidence" value="ECO:0007669"/>
    <property type="project" value="TreeGrafter"/>
</dbReference>
<evidence type="ECO:0000256" key="4">
    <source>
        <dbReference type="SAM" id="MobiDB-lite"/>
    </source>
</evidence>
<protein>
    <recommendedName>
        <fullName evidence="5">Spaetzle domain-containing protein</fullName>
    </recommendedName>
</protein>
<evidence type="ECO:0000256" key="3">
    <source>
        <dbReference type="ARBA" id="ARBA00023180"/>
    </source>
</evidence>
<evidence type="ECO:0000256" key="1">
    <source>
        <dbReference type="ARBA" id="ARBA00022729"/>
    </source>
</evidence>
<dbReference type="GO" id="GO:0005615">
    <property type="term" value="C:extracellular space"/>
    <property type="evidence" value="ECO:0007669"/>
    <property type="project" value="UniProtKB-ARBA"/>
</dbReference>
<gene>
    <name evidence="6" type="ORF">BIW11_03652</name>
</gene>
<evidence type="ECO:0000256" key="2">
    <source>
        <dbReference type="ARBA" id="ARBA00023157"/>
    </source>
</evidence>
<feature type="compositionally biased region" description="Polar residues" evidence="4">
    <location>
        <begin position="441"/>
        <end position="459"/>
    </location>
</feature>
<evidence type="ECO:0000313" key="7">
    <source>
        <dbReference type="Proteomes" id="UP000192247"/>
    </source>
</evidence>
<accession>A0A1V9XHR2</accession>
<dbReference type="STRING" id="418985.A0A1V9XHR2"/>
<dbReference type="PANTHER" id="PTHR23199:SF12">
    <property type="entry name" value="NEUROTROPHIN 1-RELATED"/>
    <property type="match status" value="1"/>
</dbReference>
<dbReference type="GO" id="GO:0045087">
    <property type="term" value="P:innate immune response"/>
    <property type="evidence" value="ECO:0007669"/>
    <property type="project" value="TreeGrafter"/>
</dbReference>
<dbReference type="EMBL" id="MNPL01010528">
    <property type="protein sequence ID" value="OQR73070.1"/>
    <property type="molecule type" value="Genomic_DNA"/>
</dbReference>
<dbReference type="PANTHER" id="PTHR23199">
    <property type="entry name" value="NEUROTROPHIN 1-RELATED"/>
    <property type="match status" value="1"/>
</dbReference>
<dbReference type="OrthoDB" id="10064289at2759"/>
<dbReference type="GO" id="GO:0008083">
    <property type="term" value="F:growth factor activity"/>
    <property type="evidence" value="ECO:0007669"/>
    <property type="project" value="TreeGrafter"/>
</dbReference>
<evidence type="ECO:0000313" key="6">
    <source>
        <dbReference type="EMBL" id="OQR73070.1"/>
    </source>
</evidence>
<dbReference type="Gene3D" id="2.10.90.10">
    <property type="entry name" value="Cystine-knot cytokines"/>
    <property type="match status" value="1"/>
</dbReference>
<dbReference type="InterPro" id="IPR032104">
    <property type="entry name" value="Spaetzle"/>
</dbReference>
<keyword evidence="1" id="KW-0732">Signal</keyword>
<sequence>MQGTRPTFGGSNYGNTAFFASPGYIRQGDVFPVRSPPAVRPISHGTSVQEPVYETFAANRGSLYVQRTPLLQNAAFPVEVQLGPEGYHQRSSTGSYGGVDPSYGSIFGQYAPNFGLLDHPDSADTALLGHQQNFVSPGQLYNNQPGKQEGDDYGQHFHLSGPLSLRNMNFIPAENEFSGLRGKQQYLSALSANADSGPFSGGGLRRTKGSYGINLGNYPLSYNEAAEHVSGDSLLFQGGNTAYIGQQGGAPLNGNFGGGVPEDAGQRAKYANAVYNRVAQSLDAAAYSGNGLGNPHQVATVGSAATGVTPVGQDRPISLLTHSGHFPVSPASRGETRPYAILPGGNFHTAQRSHSKSSPAPDAKYQQQSYQKPHCALASDAKLGNATFCTVDEQYPRESVVNSAFLDPLTARRLVPHIQDELHVFAESKDALAIDFTAQKGSTTNSHDIAHENNTQSSSEETKTRPELREACSAEVAMVRPLRAQNTRGEWKVIVNVDTPRNGQKYTQAVRVETCRNALRSCSYVPESLQKSVCSQKLTTYRLAAWSDEEGLHMDTFRFPVACLCLVVATG</sequence>
<proteinExistence type="predicted"/>
<evidence type="ECO:0000259" key="5">
    <source>
        <dbReference type="Pfam" id="PF16077"/>
    </source>
</evidence>
<dbReference type="GO" id="GO:0021556">
    <property type="term" value="P:central nervous system formation"/>
    <property type="evidence" value="ECO:0007669"/>
    <property type="project" value="TreeGrafter"/>
</dbReference>
<dbReference type="Pfam" id="PF16077">
    <property type="entry name" value="Spaetzle"/>
    <property type="match status" value="1"/>
</dbReference>
<feature type="domain" description="Spaetzle" evidence="5">
    <location>
        <begin position="470"/>
        <end position="567"/>
    </location>
</feature>
<reference evidence="6 7" key="1">
    <citation type="journal article" date="2017" name="Gigascience">
        <title>Draft genome of the honey bee ectoparasitic mite, Tropilaelaps mercedesae, is shaped by the parasitic life history.</title>
        <authorList>
            <person name="Dong X."/>
            <person name="Armstrong S.D."/>
            <person name="Xia D."/>
            <person name="Makepeace B.L."/>
            <person name="Darby A.C."/>
            <person name="Kadowaki T."/>
        </authorList>
    </citation>
    <scope>NUCLEOTIDE SEQUENCE [LARGE SCALE GENOMIC DNA]</scope>
    <source>
        <strain evidence="6">Wuxi-XJTLU</strain>
    </source>
</reference>
<organism evidence="6 7">
    <name type="scientific">Tropilaelaps mercedesae</name>
    <dbReference type="NCBI Taxonomy" id="418985"/>
    <lineage>
        <taxon>Eukaryota</taxon>
        <taxon>Metazoa</taxon>
        <taxon>Ecdysozoa</taxon>
        <taxon>Arthropoda</taxon>
        <taxon>Chelicerata</taxon>
        <taxon>Arachnida</taxon>
        <taxon>Acari</taxon>
        <taxon>Parasitiformes</taxon>
        <taxon>Mesostigmata</taxon>
        <taxon>Gamasina</taxon>
        <taxon>Dermanyssoidea</taxon>
        <taxon>Laelapidae</taxon>
        <taxon>Tropilaelaps</taxon>
    </lineage>
</organism>
<keyword evidence="3" id="KW-0325">Glycoprotein</keyword>